<reference evidence="9" key="2">
    <citation type="submission" date="2025-09" db="UniProtKB">
        <authorList>
            <consortium name="Ensembl"/>
        </authorList>
    </citation>
    <scope>IDENTIFICATION</scope>
</reference>
<dbReference type="SUPFAM" id="SSF57716">
    <property type="entry name" value="Glucocorticoid receptor-like (DNA-binding domain)"/>
    <property type="match status" value="1"/>
</dbReference>
<evidence type="ECO:0000256" key="6">
    <source>
        <dbReference type="SAM" id="Coils"/>
    </source>
</evidence>
<evidence type="ECO:0000256" key="3">
    <source>
        <dbReference type="ARBA" id="ARBA00022833"/>
    </source>
</evidence>
<evidence type="ECO:0000256" key="7">
    <source>
        <dbReference type="SAM" id="MobiDB-lite"/>
    </source>
</evidence>
<dbReference type="GeneID" id="105933054"/>
<feature type="region of interest" description="Disordered" evidence="7">
    <location>
        <begin position="84"/>
        <end position="116"/>
    </location>
</feature>
<keyword evidence="2 5" id="KW-0863">Zinc-finger</keyword>
<evidence type="ECO:0000256" key="4">
    <source>
        <dbReference type="ARBA" id="ARBA00023125"/>
    </source>
</evidence>
<accession>A0A3Q2Q0L6</accession>
<keyword evidence="1" id="KW-0479">Metal-binding</keyword>
<feature type="compositionally biased region" description="Acidic residues" evidence="7">
    <location>
        <begin position="296"/>
        <end position="316"/>
    </location>
</feature>
<evidence type="ECO:0000313" key="10">
    <source>
        <dbReference type="Proteomes" id="UP000265000"/>
    </source>
</evidence>
<evidence type="ECO:0000256" key="1">
    <source>
        <dbReference type="ARBA" id="ARBA00022723"/>
    </source>
</evidence>
<feature type="domain" description="THAP-type" evidence="8">
    <location>
        <begin position="1"/>
        <end position="82"/>
    </location>
</feature>
<dbReference type="PANTHER" id="PTHR46927">
    <property type="entry name" value="AGAP005574-PA"/>
    <property type="match status" value="1"/>
</dbReference>
<dbReference type="Proteomes" id="UP000265000">
    <property type="component" value="Unplaced"/>
</dbReference>
<sequence length="425" mass="46307">MPKYCSVPNCRSDSGGGGERKSFYKFPLQDPARLQQWLRNMGRENWSPSRHQYVCHEHFAPSCFKVRWGIRYLDSDAVPTVFLEPEKRKADDPGDRKPKRLRGDTAPDPLEMQGEPQTLRLFEFSVDPTQQRDGGSLQTGVDSQASAEAAMAGGNGPPALYQSVGDVVSGGGAEVVLMSESSAEGGRVELVNGIAAAILSRGGALVLNELVPPAAPPELQGLSTQEFLQLHEGQQVVAYFETIPSVFPSGASTQFTFPPDTVLSSALSAEPISSTVPIVSKHAPPLALSLERLDGEEAEEGEGVSDPDGTEQDDQQLGEHSYHKNSLSKEQLEAVVAELQKKVKVLQQRHRRHLEKLLGLENTVSQLRQSNTLNEERLQLLERAFLQSSASDAGETVAIIYEEDDAAYFYTPLNDAAAPLSLDNK</sequence>
<feature type="compositionally biased region" description="Basic and acidic residues" evidence="7">
    <location>
        <begin position="84"/>
        <end position="105"/>
    </location>
</feature>
<dbReference type="PROSITE" id="PS50950">
    <property type="entry name" value="ZF_THAP"/>
    <property type="match status" value="1"/>
</dbReference>
<dbReference type="GeneTree" id="ENSGT00940000163335"/>
<proteinExistence type="predicted"/>
<evidence type="ECO:0000256" key="2">
    <source>
        <dbReference type="ARBA" id="ARBA00022771"/>
    </source>
</evidence>
<feature type="region of interest" description="Disordered" evidence="7">
    <location>
        <begin position="296"/>
        <end position="324"/>
    </location>
</feature>
<evidence type="ECO:0000313" key="9">
    <source>
        <dbReference type="Ensembl" id="ENSFHEP00000019304.1"/>
    </source>
</evidence>
<dbReference type="Pfam" id="PF05485">
    <property type="entry name" value="THAP"/>
    <property type="match status" value="1"/>
</dbReference>
<dbReference type="SMART" id="SM00980">
    <property type="entry name" value="THAP"/>
    <property type="match status" value="1"/>
</dbReference>
<dbReference type="Ensembl" id="ENSFHET00000028517.1">
    <property type="protein sequence ID" value="ENSFHEP00000019304.1"/>
    <property type="gene ID" value="ENSFHEG00000021193.1"/>
</dbReference>
<keyword evidence="6" id="KW-0175">Coiled coil</keyword>
<dbReference type="Gene3D" id="6.20.210.20">
    <property type="entry name" value="THAP domain"/>
    <property type="match status" value="1"/>
</dbReference>
<dbReference type="SMART" id="SM00692">
    <property type="entry name" value="DM3"/>
    <property type="match status" value="1"/>
</dbReference>
<dbReference type="InterPro" id="IPR006612">
    <property type="entry name" value="THAP_Znf"/>
</dbReference>
<dbReference type="OrthoDB" id="5982876at2759"/>
<dbReference type="InterPro" id="IPR038441">
    <property type="entry name" value="THAP_Znf_sf"/>
</dbReference>
<feature type="coiled-coil region" evidence="6">
    <location>
        <begin position="329"/>
        <end position="356"/>
    </location>
</feature>
<dbReference type="PANTHER" id="PTHR46927:SF2">
    <property type="entry name" value="THAP DOMAIN-CONTAINING PROTEIN 8"/>
    <property type="match status" value="1"/>
</dbReference>
<name>A0A3Q2Q0L6_FUNHE</name>
<dbReference type="InterPro" id="IPR052224">
    <property type="entry name" value="THAP_domain_protein"/>
</dbReference>
<reference evidence="9" key="1">
    <citation type="submission" date="2025-08" db="UniProtKB">
        <authorList>
            <consortium name="Ensembl"/>
        </authorList>
    </citation>
    <scope>IDENTIFICATION</scope>
</reference>
<evidence type="ECO:0000259" key="8">
    <source>
        <dbReference type="PROSITE" id="PS50950"/>
    </source>
</evidence>
<keyword evidence="4 5" id="KW-0238">DNA-binding</keyword>
<organism evidence="9 10">
    <name type="scientific">Fundulus heteroclitus</name>
    <name type="common">Killifish</name>
    <name type="synonym">Mummichog</name>
    <dbReference type="NCBI Taxonomy" id="8078"/>
    <lineage>
        <taxon>Eukaryota</taxon>
        <taxon>Metazoa</taxon>
        <taxon>Chordata</taxon>
        <taxon>Craniata</taxon>
        <taxon>Vertebrata</taxon>
        <taxon>Euteleostomi</taxon>
        <taxon>Actinopterygii</taxon>
        <taxon>Neopterygii</taxon>
        <taxon>Teleostei</taxon>
        <taxon>Neoteleostei</taxon>
        <taxon>Acanthomorphata</taxon>
        <taxon>Ovalentaria</taxon>
        <taxon>Atherinomorphae</taxon>
        <taxon>Cyprinodontiformes</taxon>
        <taxon>Fundulidae</taxon>
        <taxon>Fundulus</taxon>
    </lineage>
</organism>
<keyword evidence="3" id="KW-0862">Zinc</keyword>
<dbReference type="GO" id="GO:0008270">
    <property type="term" value="F:zinc ion binding"/>
    <property type="evidence" value="ECO:0007669"/>
    <property type="project" value="UniProtKB-KW"/>
</dbReference>
<feature type="region of interest" description="Disordered" evidence="7">
    <location>
        <begin position="129"/>
        <end position="152"/>
    </location>
</feature>
<protein>
    <submittedName>
        <fullName evidence="9">THAP domain-containing protein 5-like</fullName>
    </submittedName>
</protein>
<evidence type="ECO:0000256" key="5">
    <source>
        <dbReference type="PROSITE-ProRule" id="PRU00309"/>
    </source>
</evidence>
<dbReference type="AlphaFoldDB" id="A0A3Q2Q0L6"/>
<feature type="compositionally biased region" description="Polar residues" evidence="7">
    <location>
        <begin position="129"/>
        <end position="146"/>
    </location>
</feature>
<dbReference type="GO" id="GO:0003677">
    <property type="term" value="F:DNA binding"/>
    <property type="evidence" value="ECO:0007669"/>
    <property type="project" value="UniProtKB-UniRule"/>
</dbReference>
<keyword evidence="10" id="KW-1185">Reference proteome</keyword>